<proteinExistence type="predicted"/>
<dbReference type="AlphaFoldDB" id="A0A7K0KFR5"/>
<evidence type="ECO:0000313" key="3">
    <source>
        <dbReference type="EMBL" id="MST84782.1"/>
    </source>
</evidence>
<dbReference type="SUPFAM" id="SSF57997">
    <property type="entry name" value="Tropomyosin"/>
    <property type="match status" value="1"/>
</dbReference>
<feature type="coiled-coil region" evidence="1">
    <location>
        <begin position="262"/>
        <end position="359"/>
    </location>
</feature>
<sequence length="483" mass="54871">MAGRKQVMDMRSETGGVSQKESDEQQRNWTAQQWKKKAADSLANYDPTRAKLNFEVVRGGVVQPIDTSKSIAQKMAENLAARGIRDPNSNADGKRKYRTLAKFIFGGNRERMHELAFGTQKVDLTKGADNSGITRCQEIEDWARDVYNFMAKRYGEDNIISFYVHLDEKNPHIHCTMVPVDIARNRISWRTVFGSTIEAESANMTALHSELVEQVNKKWGLERGSNMEETKARHRSTEEYKRELVSEVCDLETTRQGLLRQIRRAEIKLKGISTMIANLRERKQAIQDEIDEIARQFGQDGCDHAALASRMAALRSELEDVKSKLSLRQQMLEDAERTILAARARLAALKQEHAEIREHLGTDFNYKTTELQKNLLATYNDMVASSWEPVRPTLSEHQQHLLDESGFTHLTDNAAGVINCALLLSLNCIREATAYAESNGGSTVNNAGWGRDKDEDDEQWWRRCIARSAAMMRPGGKKRQRGR</sequence>
<keyword evidence="1" id="KW-0175">Coiled coil</keyword>
<dbReference type="Pfam" id="PF01076">
    <property type="entry name" value="Mob_Pre"/>
    <property type="match status" value="1"/>
</dbReference>
<gene>
    <name evidence="3" type="ORF">FYJ73_08905</name>
</gene>
<reference evidence="3 4" key="1">
    <citation type="submission" date="2019-08" db="EMBL/GenBank/DDBJ databases">
        <title>In-depth cultivation of the pig gut microbiome towards novel bacterial diversity and tailored functional studies.</title>
        <authorList>
            <person name="Wylensek D."/>
            <person name="Hitch T.C.A."/>
            <person name="Clavel T."/>
        </authorList>
    </citation>
    <scope>NUCLEOTIDE SEQUENCE [LARGE SCALE GENOMIC DNA]</scope>
    <source>
        <strain evidence="3 4">LKV-178-WT-2A</strain>
    </source>
</reference>
<dbReference type="Gene3D" id="3.30.930.30">
    <property type="match status" value="1"/>
</dbReference>
<feature type="compositionally biased region" description="Basic and acidic residues" evidence="2">
    <location>
        <begin position="1"/>
        <end position="12"/>
    </location>
</feature>
<dbReference type="EMBL" id="VUNG01000021">
    <property type="protein sequence ID" value="MST84782.1"/>
    <property type="molecule type" value="Genomic_DNA"/>
</dbReference>
<dbReference type="Proteomes" id="UP000438914">
    <property type="component" value="Unassembled WGS sequence"/>
</dbReference>
<evidence type="ECO:0000256" key="1">
    <source>
        <dbReference type="SAM" id="Coils"/>
    </source>
</evidence>
<organism evidence="3 4">
    <name type="scientific">Hallella mizrahii</name>
    <dbReference type="NCBI Taxonomy" id="2606637"/>
    <lineage>
        <taxon>Bacteria</taxon>
        <taxon>Pseudomonadati</taxon>
        <taxon>Bacteroidota</taxon>
        <taxon>Bacteroidia</taxon>
        <taxon>Bacteroidales</taxon>
        <taxon>Prevotellaceae</taxon>
        <taxon>Hallella</taxon>
    </lineage>
</organism>
<comment type="caution">
    <text evidence="3">The sequence shown here is derived from an EMBL/GenBank/DDBJ whole genome shotgun (WGS) entry which is preliminary data.</text>
</comment>
<name>A0A7K0KFR5_9BACT</name>
<dbReference type="GO" id="GO:0006310">
    <property type="term" value="P:DNA recombination"/>
    <property type="evidence" value="ECO:0007669"/>
    <property type="project" value="InterPro"/>
</dbReference>
<evidence type="ECO:0000256" key="2">
    <source>
        <dbReference type="SAM" id="MobiDB-lite"/>
    </source>
</evidence>
<accession>A0A7K0KFR5</accession>
<dbReference type="CDD" id="cd17242">
    <property type="entry name" value="MobM_relaxase"/>
    <property type="match status" value="1"/>
</dbReference>
<dbReference type="RefSeq" id="WP_154534358.1">
    <property type="nucleotide sequence ID" value="NZ_VUNG01000021.1"/>
</dbReference>
<evidence type="ECO:0000313" key="4">
    <source>
        <dbReference type="Proteomes" id="UP000438914"/>
    </source>
</evidence>
<feature type="region of interest" description="Disordered" evidence="2">
    <location>
        <begin position="1"/>
        <end position="35"/>
    </location>
</feature>
<dbReference type="InterPro" id="IPR001668">
    <property type="entry name" value="Mob_Pre"/>
</dbReference>
<dbReference type="NCBIfam" id="NF041497">
    <property type="entry name" value="MobV"/>
    <property type="match status" value="1"/>
</dbReference>
<protein>
    <submittedName>
        <fullName evidence="3">Recombinase</fullName>
    </submittedName>
</protein>
<dbReference type="GO" id="GO:0003677">
    <property type="term" value="F:DNA binding"/>
    <property type="evidence" value="ECO:0007669"/>
    <property type="project" value="InterPro"/>
</dbReference>
<keyword evidence="4" id="KW-1185">Reference proteome</keyword>